<name>A0A177AT39_9BILA</name>
<comment type="caution">
    <text evidence="1">The sequence shown here is derived from an EMBL/GenBank/DDBJ whole genome shotgun (WGS) entry which is preliminary data.</text>
</comment>
<proteinExistence type="predicted"/>
<protein>
    <submittedName>
        <fullName evidence="1">Uncharacterized protein</fullName>
    </submittedName>
</protein>
<organism evidence="1 2">
    <name type="scientific">Intoshia linei</name>
    <dbReference type="NCBI Taxonomy" id="1819745"/>
    <lineage>
        <taxon>Eukaryota</taxon>
        <taxon>Metazoa</taxon>
        <taxon>Spiralia</taxon>
        <taxon>Lophotrochozoa</taxon>
        <taxon>Mesozoa</taxon>
        <taxon>Orthonectida</taxon>
        <taxon>Rhopaluridae</taxon>
        <taxon>Intoshia</taxon>
    </lineage>
</organism>
<gene>
    <name evidence="1" type="ORF">A3Q56_07122</name>
</gene>
<keyword evidence="2" id="KW-1185">Reference proteome</keyword>
<dbReference type="EMBL" id="LWCA01001420">
    <property type="protein sequence ID" value="OAF65155.1"/>
    <property type="molecule type" value="Genomic_DNA"/>
</dbReference>
<dbReference type="Proteomes" id="UP000078046">
    <property type="component" value="Unassembled WGS sequence"/>
</dbReference>
<evidence type="ECO:0000313" key="2">
    <source>
        <dbReference type="Proteomes" id="UP000078046"/>
    </source>
</evidence>
<evidence type="ECO:0000313" key="1">
    <source>
        <dbReference type="EMBL" id="OAF65155.1"/>
    </source>
</evidence>
<sequence length="121" mass="13969">MEISESLLCYLSRMESGYNRLNETKSAIPDPMKWTIQFWLVYILKINTTLPAITVKKGHYKTDCWKLKNKSKLSNMNEKANPVVEDFAFQLKSNSDTIKGWIISVPHSIKKRITTTSIKSN</sequence>
<reference evidence="1 2" key="1">
    <citation type="submission" date="2016-04" db="EMBL/GenBank/DDBJ databases">
        <title>The genome of Intoshia linei affirms orthonectids as highly simplified spiralians.</title>
        <authorList>
            <person name="Mikhailov K.V."/>
            <person name="Slusarev G.S."/>
            <person name="Nikitin M.A."/>
            <person name="Logacheva M.D."/>
            <person name="Penin A."/>
            <person name="Aleoshin V."/>
            <person name="Panchin Y.V."/>
        </authorList>
    </citation>
    <scope>NUCLEOTIDE SEQUENCE [LARGE SCALE GENOMIC DNA]</scope>
    <source>
        <strain evidence="1">Intl2013</strain>
        <tissue evidence="1">Whole animal</tissue>
    </source>
</reference>
<accession>A0A177AT39</accession>
<dbReference type="AlphaFoldDB" id="A0A177AT39"/>